<protein>
    <submittedName>
        <fullName evidence="2">Uncharacterized protein</fullName>
    </submittedName>
</protein>
<feature type="compositionally biased region" description="Basic and acidic residues" evidence="1">
    <location>
        <begin position="30"/>
        <end position="42"/>
    </location>
</feature>
<dbReference type="RefSeq" id="WP_176522982.1">
    <property type="nucleotide sequence ID" value="NZ_OBQI01000004.1"/>
</dbReference>
<reference evidence="3" key="1">
    <citation type="submission" date="2017-08" db="EMBL/GenBank/DDBJ databases">
        <authorList>
            <person name="Varghese N."/>
            <person name="Submissions S."/>
        </authorList>
    </citation>
    <scope>NUCLEOTIDE SEQUENCE [LARGE SCALE GENOMIC DNA]</scope>
    <source>
        <strain evidence="3">DSM 4725</strain>
    </source>
</reference>
<dbReference type="EMBL" id="OBQI01000004">
    <property type="protein sequence ID" value="SOC50268.1"/>
    <property type="molecule type" value="Genomic_DNA"/>
</dbReference>
<proteinExistence type="predicted"/>
<gene>
    <name evidence="2" type="ORF">SAMN05660748_3010</name>
</gene>
<evidence type="ECO:0000313" key="2">
    <source>
        <dbReference type="EMBL" id="SOC50268.1"/>
    </source>
</evidence>
<accession>A0A285V9K0</accession>
<organism evidence="2 3">
    <name type="scientific">Blastococcus aggregatus</name>
    <dbReference type="NCBI Taxonomy" id="38502"/>
    <lineage>
        <taxon>Bacteria</taxon>
        <taxon>Bacillati</taxon>
        <taxon>Actinomycetota</taxon>
        <taxon>Actinomycetes</taxon>
        <taxon>Geodermatophilales</taxon>
        <taxon>Geodermatophilaceae</taxon>
        <taxon>Blastococcus</taxon>
    </lineage>
</organism>
<name>A0A285V9K0_9ACTN</name>
<sequence>MAKHLLDETAEFALPRNGRHASPDTGELDITQRIETVIEGRPARPSASRDEDDQAR</sequence>
<dbReference type="Proteomes" id="UP000219435">
    <property type="component" value="Unassembled WGS sequence"/>
</dbReference>
<keyword evidence="3" id="KW-1185">Reference proteome</keyword>
<evidence type="ECO:0000313" key="3">
    <source>
        <dbReference type="Proteomes" id="UP000219435"/>
    </source>
</evidence>
<dbReference type="AlphaFoldDB" id="A0A285V9K0"/>
<evidence type="ECO:0000256" key="1">
    <source>
        <dbReference type="SAM" id="MobiDB-lite"/>
    </source>
</evidence>
<feature type="region of interest" description="Disordered" evidence="1">
    <location>
        <begin position="1"/>
        <end position="56"/>
    </location>
</feature>